<dbReference type="SUPFAM" id="SSF51445">
    <property type="entry name" value="(Trans)glycosidases"/>
    <property type="match status" value="1"/>
</dbReference>
<organism evidence="3 4">
    <name type="scientific">Photobacterium chitinilyticum</name>
    <dbReference type="NCBI Taxonomy" id="2485123"/>
    <lineage>
        <taxon>Bacteria</taxon>
        <taxon>Pseudomonadati</taxon>
        <taxon>Pseudomonadota</taxon>
        <taxon>Gammaproteobacteria</taxon>
        <taxon>Vibrionales</taxon>
        <taxon>Vibrionaceae</taxon>
        <taxon>Photobacterium</taxon>
    </lineage>
</organism>
<dbReference type="RefSeq" id="WP_128786301.1">
    <property type="nucleotide sequence ID" value="NZ_JAKJSG010000084.1"/>
</dbReference>
<dbReference type="Proteomes" id="UP000287563">
    <property type="component" value="Unassembled WGS sequence"/>
</dbReference>
<dbReference type="InterPro" id="IPR002252">
    <property type="entry name" value="Glyco_hydro_36"/>
</dbReference>
<dbReference type="GO" id="GO:0004557">
    <property type="term" value="F:alpha-galactosidase activity"/>
    <property type="evidence" value="ECO:0007669"/>
    <property type="project" value="InterPro"/>
</dbReference>
<comment type="caution">
    <text evidence="3">The sequence shown here is derived from an EMBL/GenBank/DDBJ whole genome shotgun (WGS) entry which is preliminary data.</text>
</comment>
<keyword evidence="4" id="KW-1185">Reference proteome</keyword>
<dbReference type="Gene3D" id="3.20.20.70">
    <property type="entry name" value="Aldolase class I"/>
    <property type="match status" value="1"/>
</dbReference>
<accession>A0A3S3UG48</accession>
<reference evidence="3 4" key="1">
    <citation type="submission" date="2018-11" db="EMBL/GenBank/DDBJ databases">
        <title>Photobacterium sp. BEI247 sp. nov., a marine bacterium isolated from Yongle Blue Hole in the South China Sea.</title>
        <authorList>
            <person name="Wang X."/>
        </authorList>
    </citation>
    <scope>NUCLEOTIDE SEQUENCE [LARGE SCALE GENOMIC DNA]</scope>
    <source>
        <strain evidence="4">BEI247</strain>
    </source>
</reference>
<dbReference type="AlphaFoldDB" id="A0A3S3UG48"/>
<sequence length="592" mass="65925">MQPVVFPCGIPAMPLSSALQYSLTENELSVDFSSLAPFTPVSAQLPLLQIPLSLDSNAQVIGDGFQMLAQTAGTFKHPIDIGRCPDNNASYRIYALDAPKRYYNYVVIGNADTFTLLGFTSCHRFAGYFEFLNGTMTAFIDGEHTDILQQCHCEGGALERLVVLTGSDINALYQQFSALLIKNHPQRAGVSQPAPIGWCSWYAYYAGVSAANIQQNVDEMQGALEDLEWVLLDDGYQAFMGDWLTPSDRFVGGIKSLIQDIKGKGKKPAIWMAPFIAQPESQLFKEHPEWFVKTAQGDLLKAEDITYGGWRCTPWYILDTSHPDVCAHLTHVVRTMREEWGVELFKLDANYWGTLKGVRHQVAMTGVQAYRLGMEAISDGAGEAWLLGCNAPMWPSLGLVDAMRVSDDVERQPHRFSQIAKETFLRSWQHQRLWQIDPDCATFISIEGQGTSADNYQFHRDVLLACGGLLLSGDPLYHLDDFARHSLTRLIARQHRQQAAAVFENLSYRHATIDLDMNAGIHTGAKLKETVHIVFNFHGDAAREVILTSSVDGQWVDYWTGEPAAVHDKGKCLVSLSEGLSSRAVVFKPRVI</sequence>
<dbReference type="OrthoDB" id="9758822at2"/>
<dbReference type="InterPro" id="IPR050985">
    <property type="entry name" value="Alpha-glycosidase_related"/>
</dbReference>
<evidence type="ECO:0000256" key="2">
    <source>
        <dbReference type="ARBA" id="ARBA00023295"/>
    </source>
</evidence>
<keyword evidence="2" id="KW-0326">Glycosidase</keyword>
<dbReference type="GO" id="GO:0016052">
    <property type="term" value="P:carbohydrate catabolic process"/>
    <property type="evidence" value="ECO:0007669"/>
    <property type="project" value="InterPro"/>
</dbReference>
<keyword evidence="1 3" id="KW-0378">Hydrolase</keyword>
<dbReference type="CDD" id="cd14791">
    <property type="entry name" value="GH36"/>
    <property type="match status" value="1"/>
</dbReference>
<dbReference type="Pfam" id="PF02065">
    <property type="entry name" value="Melibiase"/>
    <property type="match status" value="1"/>
</dbReference>
<proteinExistence type="predicted"/>
<name>A0A3S3UG48_9GAMM</name>
<dbReference type="InterPro" id="IPR017853">
    <property type="entry name" value="GH"/>
</dbReference>
<evidence type="ECO:0000313" key="4">
    <source>
        <dbReference type="Proteomes" id="UP000287563"/>
    </source>
</evidence>
<evidence type="ECO:0000256" key="1">
    <source>
        <dbReference type="ARBA" id="ARBA00022801"/>
    </source>
</evidence>
<dbReference type="PANTHER" id="PTHR43053">
    <property type="entry name" value="GLYCOSIDASE FAMILY 31"/>
    <property type="match status" value="1"/>
</dbReference>
<dbReference type="InterPro" id="IPR013785">
    <property type="entry name" value="Aldolase_TIM"/>
</dbReference>
<dbReference type="EMBL" id="RJLM01000018">
    <property type="protein sequence ID" value="RWX53136.1"/>
    <property type="molecule type" value="Genomic_DNA"/>
</dbReference>
<dbReference type="PANTHER" id="PTHR43053:SF3">
    <property type="entry name" value="ALPHA-GALACTOSIDASE C-RELATED"/>
    <property type="match status" value="1"/>
</dbReference>
<evidence type="ECO:0000313" key="3">
    <source>
        <dbReference type="EMBL" id="RWX53136.1"/>
    </source>
</evidence>
<protein>
    <submittedName>
        <fullName evidence="3">Glycosyl hydrolase</fullName>
    </submittedName>
</protein>
<gene>
    <name evidence="3" type="ORF">EDI28_23595</name>
</gene>